<keyword evidence="5 9" id="KW-0997">Cell inner membrane</keyword>
<evidence type="ECO:0000313" key="11">
    <source>
        <dbReference type="EMBL" id="MCJ2182681.1"/>
    </source>
</evidence>
<evidence type="ECO:0000256" key="2">
    <source>
        <dbReference type="ARBA" id="ARBA00010942"/>
    </source>
</evidence>
<dbReference type="InterPro" id="IPR001036">
    <property type="entry name" value="Acrflvin-R"/>
</dbReference>
<gene>
    <name evidence="11" type="ORF">MTR62_08260</name>
</gene>
<comment type="caution">
    <text evidence="11">The sequence shown here is derived from an EMBL/GenBank/DDBJ whole genome shotgun (WGS) entry which is preliminary data.</text>
</comment>
<keyword evidence="7 9" id="KW-1133">Transmembrane helix</keyword>
<evidence type="ECO:0000256" key="7">
    <source>
        <dbReference type="ARBA" id="ARBA00022989"/>
    </source>
</evidence>
<feature type="transmembrane region" description="Helical" evidence="9">
    <location>
        <begin position="999"/>
        <end position="1019"/>
    </location>
</feature>
<evidence type="ECO:0000256" key="1">
    <source>
        <dbReference type="ARBA" id="ARBA00004429"/>
    </source>
</evidence>
<sequence>MSRFFVDRPIFAYVLAIVVMMAGGAAIMSLPIAQYPDVAPPSVSISATYTGASAATLESSVTQVIEQQLTGIDNMLYFSSTSDSSGKSTVTVTFAKGTDPDVAQVQVQNKVQQANSRLPTSVQQQGLTVTKSNSDMLMIVGVYDSTDKASSSDVSDYLVSNMQDQIARVSGVGDIRVFGAEHAMRIWLDPAKLDAVQLMPSDVEDAISAQNVDLSAGQIGALPAVKGQQLNAVVKAKSRLQTVDQFRNIVVKTNTDGSVVHLSDVADVEMGQSDYTSIAKYNGHPASGMGIELASGADALATSEAVKARVAELASTLPTGYKVTYPKDSSIFVRLSVHEVAETLFIAIILVILVMYVFLQSWRATIVPALAVPVVLLGTFGMLAVFGYSINTLTLFGMVLAIGLLVDDAIVVVENVERLMEEENLSPRDATIKSMGEIGSALIGIAVVLSAVLLPMAFFGGSTGVIYRQFSVTIVSAMVLSVLTALVLSPALCATILRASDKIDANRPVPSGDEPEYRGFAGRVRYYMTRFFIAFDRTFVRLSEAYLRRTNNVIARRGLHMGVFAVICVAVGVLFVRLPTGFLPVEDQGELMVMYQLPAGATNERTEKVRSSIIDYMTNKEKETISGLFTVAGFSFNGSGQNAGMGFVAMKPFDERTKTEQSATALAMRTTIAMSKERDAQVFAMVPPAVQGLGQSNGFTFELLNNSGMSDTAFKALRDKIIAAASRDPSMSQVRAATLPDTPQLQITFDDAKLAVLGLTESDATDVLSTAWGGTYVNDFVDNGRVKKVYLQGDAPSRMLPSDLDRWFVRSSSATNDDGTSKMVPFSSFTTMNWVKGANSISRFNGYPSYEIQGQPASGYSSGDVMKKMIALQEKLAPGTTYAWSGMSYQENQSNGQQGPLYILSIIVVFLSLAALYESWSVPLAVMLVIPLGILGAVLAVSVRGLENNIYFQVGLLTTVGLAAKNAILIVEFAEMAHREGKDMVHAAMEAAKVRLRPILMTSIAFIAGVFPLAVATGAGANSRIAIGTAVLGGMISATFLAIFYVPMFFVVVAKLFHRGDDDVPQPAAGPGADVASTPSSKDND</sequence>
<comment type="similarity">
    <text evidence="2 9">Belongs to the resistance-nodulation-cell division (RND) (TC 2.A.6) family.</text>
</comment>
<dbReference type="NCBIfam" id="NF000282">
    <property type="entry name" value="RND_permease_1"/>
    <property type="match status" value="1"/>
</dbReference>
<feature type="transmembrane region" description="Helical" evidence="9">
    <location>
        <begin position="395"/>
        <end position="417"/>
    </location>
</feature>
<dbReference type="SUPFAM" id="SSF82866">
    <property type="entry name" value="Multidrug efflux transporter AcrB transmembrane domain"/>
    <property type="match status" value="2"/>
</dbReference>
<organism evidence="11 12">
    <name type="scientific">Novosphingobium organovorum</name>
    <dbReference type="NCBI Taxonomy" id="2930092"/>
    <lineage>
        <taxon>Bacteria</taxon>
        <taxon>Pseudomonadati</taxon>
        <taxon>Pseudomonadota</taxon>
        <taxon>Alphaproteobacteria</taxon>
        <taxon>Sphingomonadales</taxon>
        <taxon>Sphingomonadaceae</taxon>
        <taxon>Novosphingobium</taxon>
    </lineage>
</organism>
<keyword evidence="8 9" id="KW-0472">Membrane</keyword>
<protein>
    <recommendedName>
        <fullName evidence="9">Efflux pump membrane transporter</fullName>
    </recommendedName>
</protein>
<evidence type="ECO:0000256" key="4">
    <source>
        <dbReference type="ARBA" id="ARBA00022475"/>
    </source>
</evidence>
<dbReference type="NCBIfam" id="TIGR00915">
    <property type="entry name" value="2A0602"/>
    <property type="match status" value="1"/>
</dbReference>
<evidence type="ECO:0000256" key="6">
    <source>
        <dbReference type="ARBA" id="ARBA00022692"/>
    </source>
</evidence>
<feature type="transmembrane region" description="Helical" evidence="9">
    <location>
        <begin position="1025"/>
        <end position="1053"/>
    </location>
</feature>
<evidence type="ECO:0000256" key="9">
    <source>
        <dbReference type="RuleBase" id="RU364070"/>
    </source>
</evidence>
<feature type="transmembrane region" description="Helical" evidence="9">
    <location>
        <begin position="470"/>
        <end position="497"/>
    </location>
</feature>
<comment type="subcellular location">
    <subcellularLocation>
        <location evidence="1 9">Cell inner membrane</location>
        <topology evidence="1 9">Multi-pass membrane protein</topology>
    </subcellularLocation>
</comment>
<feature type="transmembrane region" description="Helical" evidence="9">
    <location>
        <begin position="899"/>
        <end position="917"/>
    </location>
</feature>
<dbReference type="SUPFAM" id="SSF82714">
    <property type="entry name" value="Multidrug efflux transporter AcrB TolC docking domain, DN and DC subdomains"/>
    <property type="match status" value="2"/>
</dbReference>
<dbReference type="InterPro" id="IPR004764">
    <property type="entry name" value="MdtF-like"/>
</dbReference>
<keyword evidence="3 9" id="KW-0813">Transport</keyword>
<dbReference type="Gene3D" id="1.20.1640.10">
    <property type="entry name" value="Multidrug efflux transporter AcrB transmembrane domain"/>
    <property type="match status" value="2"/>
</dbReference>
<dbReference type="Gene3D" id="3.30.70.1430">
    <property type="entry name" value="Multidrug efflux transporter AcrB pore domain"/>
    <property type="match status" value="2"/>
</dbReference>
<dbReference type="InterPro" id="IPR027463">
    <property type="entry name" value="AcrB_DN_DC_subdom"/>
</dbReference>
<accession>A0ABT0BCA4</accession>
<dbReference type="Gene3D" id="3.30.2090.10">
    <property type="entry name" value="Multidrug efflux transporter AcrB TolC docking domain, DN and DC subdomains"/>
    <property type="match status" value="2"/>
</dbReference>
<proteinExistence type="inferred from homology"/>
<keyword evidence="12" id="KW-1185">Reference proteome</keyword>
<dbReference type="EMBL" id="JALHLF010000023">
    <property type="protein sequence ID" value="MCJ2182681.1"/>
    <property type="molecule type" value="Genomic_DNA"/>
</dbReference>
<evidence type="ECO:0000313" key="12">
    <source>
        <dbReference type="Proteomes" id="UP001162881"/>
    </source>
</evidence>
<dbReference type="Gene3D" id="3.30.70.1440">
    <property type="entry name" value="Multidrug efflux transporter AcrB pore domain"/>
    <property type="match status" value="1"/>
</dbReference>
<feature type="region of interest" description="Disordered" evidence="10">
    <location>
        <begin position="1064"/>
        <end position="1085"/>
    </location>
</feature>
<evidence type="ECO:0000256" key="8">
    <source>
        <dbReference type="ARBA" id="ARBA00023136"/>
    </source>
</evidence>
<feature type="transmembrane region" description="Helical" evidence="9">
    <location>
        <begin position="366"/>
        <end position="389"/>
    </location>
</feature>
<feature type="transmembrane region" description="Helical" evidence="9">
    <location>
        <begin position="558"/>
        <end position="578"/>
    </location>
</feature>
<name>A0ABT0BCA4_9SPHN</name>
<dbReference type="PANTHER" id="PTHR32063:SF32">
    <property type="entry name" value="AMINOGLYCOSIDE EFFLUX PUMP-RELATED"/>
    <property type="match status" value="1"/>
</dbReference>
<dbReference type="PANTHER" id="PTHR32063">
    <property type="match status" value="1"/>
</dbReference>
<evidence type="ECO:0000256" key="5">
    <source>
        <dbReference type="ARBA" id="ARBA00022519"/>
    </source>
</evidence>
<feature type="transmembrane region" description="Helical" evidence="9">
    <location>
        <begin position="12"/>
        <end position="33"/>
    </location>
</feature>
<dbReference type="SUPFAM" id="SSF82693">
    <property type="entry name" value="Multidrug efflux transporter AcrB pore domain, PN1, PN2, PC1 and PC2 subdomains"/>
    <property type="match status" value="3"/>
</dbReference>
<evidence type="ECO:0000256" key="3">
    <source>
        <dbReference type="ARBA" id="ARBA00022448"/>
    </source>
</evidence>
<feature type="transmembrane region" description="Helical" evidence="9">
    <location>
        <begin position="924"/>
        <end position="944"/>
    </location>
</feature>
<dbReference type="Proteomes" id="UP001162881">
    <property type="component" value="Unassembled WGS sequence"/>
</dbReference>
<dbReference type="PRINTS" id="PR00702">
    <property type="entry name" value="ACRIFLAVINRP"/>
</dbReference>
<feature type="transmembrane region" description="Helical" evidence="9">
    <location>
        <begin position="950"/>
        <end position="974"/>
    </location>
</feature>
<keyword evidence="4" id="KW-1003">Cell membrane</keyword>
<feature type="transmembrane region" description="Helical" evidence="9">
    <location>
        <begin position="340"/>
        <end position="359"/>
    </location>
</feature>
<reference evidence="11" key="1">
    <citation type="submission" date="2022-03" db="EMBL/GenBank/DDBJ databases">
        <title>Identification of a novel bacterium isolated from mangrove sediments.</title>
        <authorList>
            <person name="Pan X."/>
        </authorList>
    </citation>
    <scope>NUCLEOTIDE SEQUENCE</scope>
    <source>
        <strain evidence="11">B1949</strain>
    </source>
</reference>
<keyword evidence="6 9" id="KW-0812">Transmembrane</keyword>
<feature type="transmembrane region" description="Helical" evidence="9">
    <location>
        <begin position="438"/>
        <end position="458"/>
    </location>
</feature>
<dbReference type="Pfam" id="PF00873">
    <property type="entry name" value="ACR_tran"/>
    <property type="match status" value="1"/>
</dbReference>
<evidence type="ECO:0000256" key="10">
    <source>
        <dbReference type="SAM" id="MobiDB-lite"/>
    </source>
</evidence>
<dbReference type="Gene3D" id="3.30.70.1320">
    <property type="entry name" value="Multidrug efflux transporter AcrB pore domain like"/>
    <property type="match status" value="1"/>
</dbReference>